<comment type="caution">
    <text evidence="1">The sequence shown here is derived from an EMBL/GenBank/DDBJ whole genome shotgun (WGS) entry which is preliminary data.</text>
</comment>
<keyword evidence="2" id="KW-1185">Reference proteome</keyword>
<reference evidence="1 2" key="1">
    <citation type="journal article" date="2016" name="Sci. Rep.">
        <title>Metabolic traits of an uncultured archaeal lineage -MSBL1- from brine pools of the Red Sea.</title>
        <authorList>
            <person name="Mwirichia R."/>
            <person name="Alam I."/>
            <person name="Rashid M."/>
            <person name="Vinu M."/>
            <person name="Ba-Alawi W."/>
            <person name="Anthony Kamau A."/>
            <person name="Kamanda Ngugi D."/>
            <person name="Goker M."/>
            <person name="Klenk H.P."/>
            <person name="Bajic V."/>
            <person name="Stingl U."/>
        </authorList>
    </citation>
    <scope>NUCLEOTIDE SEQUENCE [LARGE SCALE GENOMIC DNA]</scope>
    <source>
        <strain evidence="1">SCGC-AAA382A03</strain>
    </source>
</reference>
<proteinExistence type="predicted"/>
<sequence length="79" mass="9277">MQLLCDTDLLSVFAKVESPDLTRKAFPQAKFLISESVHDELSVSMEERFDFPKRILTWLRLSDSVRRKKAYTGRDEKKQ</sequence>
<evidence type="ECO:0008006" key="3">
    <source>
        <dbReference type="Google" id="ProtNLM"/>
    </source>
</evidence>
<dbReference type="EMBL" id="LHYC01000029">
    <property type="protein sequence ID" value="KXB05204.1"/>
    <property type="molecule type" value="Genomic_DNA"/>
</dbReference>
<evidence type="ECO:0000313" key="1">
    <source>
        <dbReference type="EMBL" id="KXB05204.1"/>
    </source>
</evidence>
<name>A0A133VFL5_9EURY</name>
<accession>A0A133VFL5</accession>
<organism evidence="1 2">
    <name type="scientific">candidate division MSBL1 archaeon SCGC-AAA382A03</name>
    <dbReference type="NCBI Taxonomy" id="1698278"/>
    <lineage>
        <taxon>Archaea</taxon>
        <taxon>Methanobacteriati</taxon>
        <taxon>Methanobacteriota</taxon>
        <taxon>candidate division MSBL1</taxon>
    </lineage>
</organism>
<evidence type="ECO:0000313" key="2">
    <source>
        <dbReference type="Proteomes" id="UP000070549"/>
    </source>
</evidence>
<dbReference type="AlphaFoldDB" id="A0A133VFL5"/>
<protein>
    <recommendedName>
        <fullName evidence="3">PIN domain-containing protein</fullName>
    </recommendedName>
</protein>
<gene>
    <name evidence="1" type="ORF">AKJ49_01300</name>
</gene>
<dbReference type="Proteomes" id="UP000070549">
    <property type="component" value="Unassembled WGS sequence"/>
</dbReference>